<dbReference type="OMA" id="LHVSTCP"/>
<feature type="region of interest" description="Disordered" evidence="1">
    <location>
        <begin position="219"/>
        <end position="238"/>
    </location>
</feature>
<reference evidence="2" key="4">
    <citation type="submission" date="2025-09" db="UniProtKB">
        <authorList>
            <consortium name="Ensembl"/>
        </authorList>
    </citation>
    <scope>IDENTIFICATION</scope>
</reference>
<evidence type="ECO:0000256" key="1">
    <source>
        <dbReference type="SAM" id="MobiDB-lite"/>
    </source>
</evidence>
<accession>K7EX50</accession>
<reference evidence="3" key="2">
    <citation type="journal article" date="2013" name="Nat. Genet.">
        <title>The draft genomes of soft-shell turtle and green sea turtle yield insights into the development and evolution of the turtle-specific body plan.</title>
        <authorList>
            <person name="Wang Z."/>
            <person name="Pascual-Anaya J."/>
            <person name="Zadissa A."/>
            <person name="Li W."/>
            <person name="Niimura Y."/>
            <person name="Huang Z."/>
            <person name="Li C."/>
            <person name="White S."/>
            <person name="Xiong Z."/>
            <person name="Fang D."/>
            <person name="Wang B."/>
            <person name="Ming Y."/>
            <person name="Chen Y."/>
            <person name="Zheng Y."/>
            <person name="Kuraku S."/>
            <person name="Pignatelli M."/>
            <person name="Herrero J."/>
            <person name="Beal K."/>
            <person name="Nozawa M."/>
            <person name="Li Q."/>
            <person name="Wang J."/>
            <person name="Zhang H."/>
            <person name="Yu L."/>
            <person name="Shigenobu S."/>
            <person name="Wang J."/>
            <person name="Liu J."/>
            <person name="Flicek P."/>
            <person name="Searle S."/>
            <person name="Wang J."/>
            <person name="Kuratani S."/>
            <person name="Yin Y."/>
            <person name="Aken B."/>
            <person name="Zhang G."/>
            <person name="Irie N."/>
        </authorList>
    </citation>
    <scope>NUCLEOTIDE SEQUENCE [LARGE SCALE GENOMIC DNA]</scope>
    <source>
        <strain evidence="3">Daiwa-1</strain>
    </source>
</reference>
<dbReference type="AlphaFoldDB" id="K7EX50"/>
<dbReference type="Proteomes" id="UP000007267">
    <property type="component" value="Unassembled WGS sequence"/>
</dbReference>
<dbReference type="GeneTree" id="ENSGT00730000113760"/>
<evidence type="ECO:0000313" key="3">
    <source>
        <dbReference type="Proteomes" id="UP000007267"/>
    </source>
</evidence>
<organism evidence="2 3">
    <name type="scientific">Pelodiscus sinensis</name>
    <name type="common">Chinese softshell turtle</name>
    <name type="synonym">Trionyx sinensis</name>
    <dbReference type="NCBI Taxonomy" id="13735"/>
    <lineage>
        <taxon>Eukaryota</taxon>
        <taxon>Metazoa</taxon>
        <taxon>Chordata</taxon>
        <taxon>Craniata</taxon>
        <taxon>Vertebrata</taxon>
        <taxon>Euteleostomi</taxon>
        <taxon>Archelosauria</taxon>
        <taxon>Testudinata</taxon>
        <taxon>Testudines</taxon>
        <taxon>Cryptodira</taxon>
        <taxon>Trionychia</taxon>
        <taxon>Trionychidae</taxon>
        <taxon>Pelodiscus</taxon>
    </lineage>
</organism>
<name>K7EX50_PELSI</name>
<reference evidence="2" key="3">
    <citation type="submission" date="2025-08" db="UniProtKB">
        <authorList>
            <consortium name="Ensembl"/>
        </authorList>
    </citation>
    <scope>IDENTIFICATION</scope>
</reference>
<proteinExistence type="predicted"/>
<evidence type="ECO:0000313" key="2">
    <source>
        <dbReference type="Ensembl" id="ENSPSIP00000000360.1"/>
    </source>
</evidence>
<protein>
    <submittedName>
        <fullName evidence="2">Uncharacterized protein</fullName>
    </submittedName>
</protein>
<dbReference type="EMBL" id="AGCU01021058">
    <property type="status" value="NOT_ANNOTATED_CDS"/>
    <property type="molecule type" value="Genomic_DNA"/>
</dbReference>
<dbReference type="Ensembl" id="ENSPSIT00000000360.1">
    <property type="protein sequence ID" value="ENSPSIP00000000360.1"/>
    <property type="gene ID" value="ENSPSIG00000000360.1"/>
</dbReference>
<sequence length="238" mass="24969">MPALLLHPQNSLAPAPSLTPAPSWYLPFPSLPLPPMSSFSLMPTLSLPSAPVPLIHDLLHPHLPHAHPFFQAFSQHLPLSPLAPNVLTLSSPSITLSPLLPFSSLSVLAPLAFVSPLPCPFGAFPSPPPLHKPLPLPPPPTDTSPPALFLIVCTSPLTFVSPLPYPFGAFPFLPPLPSHSVQAPSTPSPFLLLHPPLPQKPLPLPPLLLIPPPPLPSASALQLAGLESEPAQAAGPGR</sequence>
<keyword evidence="3" id="KW-1185">Reference proteome</keyword>
<reference evidence="3" key="1">
    <citation type="submission" date="2011-10" db="EMBL/GenBank/DDBJ databases">
        <authorList>
            <consortium name="Soft-shell Turtle Genome Consortium"/>
        </authorList>
    </citation>
    <scope>NUCLEOTIDE SEQUENCE [LARGE SCALE GENOMIC DNA]</scope>
    <source>
        <strain evidence="3">Daiwa-1</strain>
    </source>
</reference>
<dbReference type="HOGENOM" id="CLU_1168233_0_0_1"/>